<organism evidence="1 2">
    <name type="scientific">Actinopolymorpha cephalotaxi</name>
    <dbReference type="NCBI Taxonomy" id="504797"/>
    <lineage>
        <taxon>Bacteria</taxon>
        <taxon>Bacillati</taxon>
        <taxon>Actinomycetota</taxon>
        <taxon>Actinomycetes</taxon>
        <taxon>Propionibacteriales</taxon>
        <taxon>Actinopolymorphaceae</taxon>
        <taxon>Actinopolymorpha</taxon>
    </lineage>
</organism>
<comment type="caution">
    <text evidence="1">The sequence shown here is derived from an EMBL/GenBank/DDBJ whole genome shotgun (WGS) entry which is preliminary data.</text>
</comment>
<accession>A0ABX2SA02</accession>
<reference evidence="1 2" key="1">
    <citation type="submission" date="2020-07" db="EMBL/GenBank/DDBJ databases">
        <title>Sequencing the genomes of 1000 actinobacteria strains.</title>
        <authorList>
            <person name="Klenk H.-P."/>
        </authorList>
    </citation>
    <scope>NUCLEOTIDE SEQUENCE [LARGE SCALE GENOMIC DNA]</scope>
    <source>
        <strain evidence="1 2">DSM 45117</strain>
    </source>
</reference>
<evidence type="ECO:0000313" key="2">
    <source>
        <dbReference type="Proteomes" id="UP000533017"/>
    </source>
</evidence>
<proteinExistence type="predicted"/>
<name>A0ABX2SA02_9ACTN</name>
<keyword evidence="2" id="KW-1185">Reference proteome</keyword>
<dbReference type="Proteomes" id="UP000533017">
    <property type="component" value="Unassembled WGS sequence"/>
</dbReference>
<sequence length="56" mass="6446">MPEEPSVDIDALRERFPWVGLATFDEDLSARYRELMAASRRDHEIVEAIEAARRSA</sequence>
<gene>
    <name evidence="1" type="ORF">FHR37_004188</name>
</gene>
<evidence type="ECO:0000313" key="1">
    <source>
        <dbReference type="EMBL" id="NYH85337.1"/>
    </source>
</evidence>
<dbReference type="EMBL" id="JACBZA010000001">
    <property type="protein sequence ID" value="NYH85337.1"/>
    <property type="molecule type" value="Genomic_DNA"/>
</dbReference>
<protein>
    <submittedName>
        <fullName evidence="1">Uncharacterized protein</fullName>
    </submittedName>
</protein>
<dbReference type="RefSeq" id="WP_175542776.1">
    <property type="nucleotide sequence ID" value="NZ_FOOI01000018.1"/>
</dbReference>